<gene>
    <name evidence="2" type="ORF">C8A01DRAFT_39028</name>
</gene>
<dbReference type="Proteomes" id="UP001303115">
    <property type="component" value="Unassembled WGS sequence"/>
</dbReference>
<name>A0AAN6PBV8_9PEZI</name>
<dbReference type="PROSITE" id="PS00018">
    <property type="entry name" value="EF_HAND_1"/>
    <property type="match status" value="1"/>
</dbReference>
<organism evidence="2 3">
    <name type="scientific">Parachaetomium inaequale</name>
    <dbReference type="NCBI Taxonomy" id="2588326"/>
    <lineage>
        <taxon>Eukaryota</taxon>
        <taxon>Fungi</taxon>
        <taxon>Dikarya</taxon>
        <taxon>Ascomycota</taxon>
        <taxon>Pezizomycotina</taxon>
        <taxon>Sordariomycetes</taxon>
        <taxon>Sordariomycetidae</taxon>
        <taxon>Sordariales</taxon>
        <taxon>Chaetomiaceae</taxon>
        <taxon>Parachaetomium</taxon>
    </lineage>
</organism>
<evidence type="ECO:0000256" key="1">
    <source>
        <dbReference type="SAM" id="MobiDB-lite"/>
    </source>
</evidence>
<dbReference type="EMBL" id="MU854477">
    <property type="protein sequence ID" value="KAK4034507.1"/>
    <property type="molecule type" value="Genomic_DNA"/>
</dbReference>
<reference evidence="3" key="1">
    <citation type="journal article" date="2023" name="Mol. Phylogenet. Evol.">
        <title>Genome-scale phylogeny and comparative genomics of the fungal order Sordariales.</title>
        <authorList>
            <person name="Hensen N."/>
            <person name="Bonometti L."/>
            <person name="Westerberg I."/>
            <person name="Brannstrom I.O."/>
            <person name="Guillou S."/>
            <person name="Cros-Aarteil S."/>
            <person name="Calhoun S."/>
            <person name="Haridas S."/>
            <person name="Kuo A."/>
            <person name="Mondo S."/>
            <person name="Pangilinan J."/>
            <person name="Riley R."/>
            <person name="LaButti K."/>
            <person name="Andreopoulos B."/>
            <person name="Lipzen A."/>
            <person name="Chen C."/>
            <person name="Yan M."/>
            <person name="Daum C."/>
            <person name="Ng V."/>
            <person name="Clum A."/>
            <person name="Steindorff A."/>
            <person name="Ohm R.A."/>
            <person name="Martin F."/>
            <person name="Silar P."/>
            <person name="Natvig D.O."/>
            <person name="Lalanne C."/>
            <person name="Gautier V."/>
            <person name="Ament-Velasquez S.L."/>
            <person name="Kruys A."/>
            <person name="Hutchinson M.I."/>
            <person name="Powell A.J."/>
            <person name="Barry K."/>
            <person name="Miller A.N."/>
            <person name="Grigoriev I.V."/>
            <person name="Debuchy R."/>
            <person name="Gladieux P."/>
            <person name="Hiltunen Thoren M."/>
            <person name="Johannesson H."/>
        </authorList>
    </citation>
    <scope>NUCLEOTIDE SEQUENCE [LARGE SCALE GENOMIC DNA]</scope>
    <source>
        <strain evidence="3">CBS 284.82</strain>
    </source>
</reference>
<proteinExistence type="predicted"/>
<dbReference type="AlphaFoldDB" id="A0AAN6PBV8"/>
<feature type="region of interest" description="Disordered" evidence="1">
    <location>
        <begin position="124"/>
        <end position="188"/>
    </location>
</feature>
<feature type="compositionally biased region" description="Basic and acidic residues" evidence="1">
    <location>
        <begin position="127"/>
        <end position="139"/>
    </location>
</feature>
<sequence>MPLGRGLPVADDASEDGILTFAEILAKLPQEAKPSIVALKTRQPVRHVVLNWDKTIGTYRRINFERPGNQEALLVQATGDVAEQPCKLCVDGHGPFAECVTAPNAANGACANCHYNSGGARCKYHHGAKDQGDNKRSAPPEDPQAAPISKRGRMSDDAIVAVGNDHGSHPQPADPRLDSGNRKLCSGL</sequence>
<dbReference type="Pfam" id="PF12511">
    <property type="entry name" value="DUF3716"/>
    <property type="match status" value="1"/>
</dbReference>
<protein>
    <submittedName>
        <fullName evidence="2">Uncharacterized protein</fullName>
    </submittedName>
</protein>
<evidence type="ECO:0000313" key="3">
    <source>
        <dbReference type="Proteomes" id="UP001303115"/>
    </source>
</evidence>
<accession>A0AAN6PBV8</accession>
<keyword evidence="3" id="KW-1185">Reference proteome</keyword>
<dbReference type="InterPro" id="IPR018247">
    <property type="entry name" value="EF_Hand_1_Ca_BS"/>
</dbReference>
<evidence type="ECO:0000313" key="2">
    <source>
        <dbReference type="EMBL" id="KAK4034507.1"/>
    </source>
</evidence>
<comment type="caution">
    <text evidence="2">The sequence shown here is derived from an EMBL/GenBank/DDBJ whole genome shotgun (WGS) entry which is preliminary data.</text>
</comment>
<dbReference type="InterPro" id="IPR022190">
    <property type="entry name" value="DUF3716"/>
</dbReference>